<gene>
    <name evidence="5" type="ORF">DWV76_01420</name>
</gene>
<comment type="similarity">
    <text evidence="1">Belongs to the type-I restriction system S methylase family.</text>
</comment>
<accession>A0AA92U128</accession>
<dbReference type="InterPro" id="IPR044946">
    <property type="entry name" value="Restrct_endonuc_typeI_TRD_sf"/>
</dbReference>
<dbReference type="InterPro" id="IPR051212">
    <property type="entry name" value="Type-I_RE_S_subunit"/>
</dbReference>
<reference evidence="5 6" key="1">
    <citation type="submission" date="2018-08" db="EMBL/GenBank/DDBJ databases">
        <title>A genome reference for cultivated species of the human gut microbiota.</title>
        <authorList>
            <person name="Zou Y."/>
            <person name="Xue W."/>
            <person name="Luo G."/>
        </authorList>
    </citation>
    <scope>NUCLEOTIDE SEQUENCE [LARGE SCALE GENOMIC DNA]</scope>
    <source>
        <strain evidence="5 6">AF12-50</strain>
    </source>
</reference>
<keyword evidence="2" id="KW-0680">Restriction system</keyword>
<dbReference type="EMBL" id="QSAG01000001">
    <property type="protein sequence ID" value="RGW45203.1"/>
    <property type="molecule type" value="Genomic_DNA"/>
</dbReference>
<dbReference type="Proteomes" id="UP000283785">
    <property type="component" value="Unassembled WGS sequence"/>
</dbReference>
<feature type="domain" description="Type I restriction modification DNA specificity" evidence="4">
    <location>
        <begin position="26"/>
        <end position="178"/>
    </location>
</feature>
<evidence type="ECO:0000259" key="4">
    <source>
        <dbReference type="Pfam" id="PF01420"/>
    </source>
</evidence>
<proteinExistence type="inferred from homology"/>
<dbReference type="PANTHER" id="PTHR43140">
    <property type="entry name" value="TYPE-1 RESTRICTION ENZYME ECOKI SPECIFICITY PROTEIN"/>
    <property type="match status" value="1"/>
</dbReference>
<organism evidence="5 6">
    <name type="scientific">Segatella copri</name>
    <dbReference type="NCBI Taxonomy" id="165179"/>
    <lineage>
        <taxon>Bacteria</taxon>
        <taxon>Pseudomonadati</taxon>
        <taxon>Bacteroidota</taxon>
        <taxon>Bacteroidia</taxon>
        <taxon>Bacteroidales</taxon>
        <taxon>Prevotellaceae</taxon>
        <taxon>Segatella</taxon>
    </lineage>
</organism>
<evidence type="ECO:0000256" key="1">
    <source>
        <dbReference type="ARBA" id="ARBA00010923"/>
    </source>
</evidence>
<evidence type="ECO:0000256" key="3">
    <source>
        <dbReference type="ARBA" id="ARBA00023125"/>
    </source>
</evidence>
<dbReference type="GO" id="GO:0003677">
    <property type="term" value="F:DNA binding"/>
    <property type="evidence" value="ECO:0007669"/>
    <property type="project" value="UniProtKB-KW"/>
</dbReference>
<keyword evidence="5" id="KW-0540">Nuclease</keyword>
<dbReference type="PANTHER" id="PTHR43140:SF1">
    <property type="entry name" value="TYPE I RESTRICTION ENZYME ECOKI SPECIFICITY SUBUNIT"/>
    <property type="match status" value="1"/>
</dbReference>
<keyword evidence="5" id="KW-0378">Hydrolase</keyword>
<name>A0AA92U128_9BACT</name>
<keyword evidence="3" id="KW-0238">DNA-binding</keyword>
<sequence length="459" mass="52446">MSSYYEKMLATREVKCIDEEIPFEIPQGWEWCRLGEISTYAQTKRKINASNADSQLWGLDLEDIEKGGRLLNIKTVGERKAIGDKTIFNRGDILYSKLRPYLLKILVAPEEGICTPEIIPFTCYGNICKDYIVSFLKSPYVDDYINSVTFGVKMPRVSTETMTSLLVPLPPLSEQFRIDTKTKELMPYIDGYGKAQNKLNKLNEELSNTICKSILQEAIQGKLVPQIAEEGTAKDLLEQIKAEKQKLVKEGKLKKSALASSVIFRGDDNKYYEQIGKKCLDITEQIPFEIPSNWEWCRVRNVSNSYIGLTYKPTDIDEKGTIVLRSCNIRNGKLALDDIVRVSSSISEKLLIEENDIIICARNGSKRLVGKSTLIRNLTEPMTFGAFMAICKTPIYEYMFAYLQSDLFFGQLRYVSNTTTINQLTQNKFNDFLIPIPPVKEQERIAFKISQLFQELRRV</sequence>
<dbReference type="AlphaFoldDB" id="A0AA92U128"/>
<keyword evidence="5" id="KW-0255">Endonuclease</keyword>
<protein>
    <submittedName>
        <fullName evidence="5">Restriction endonuclease subunit S</fullName>
    </submittedName>
</protein>
<comment type="caution">
    <text evidence="5">The sequence shown here is derived from an EMBL/GenBank/DDBJ whole genome shotgun (WGS) entry which is preliminary data.</text>
</comment>
<feature type="domain" description="Type I restriction modification DNA specificity" evidence="4">
    <location>
        <begin position="291"/>
        <end position="455"/>
    </location>
</feature>
<dbReference type="Gene3D" id="3.90.220.20">
    <property type="entry name" value="DNA methylase specificity domains"/>
    <property type="match status" value="2"/>
</dbReference>
<dbReference type="Pfam" id="PF01420">
    <property type="entry name" value="Methylase_S"/>
    <property type="match status" value="2"/>
</dbReference>
<evidence type="ECO:0000256" key="2">
    <source>
        <dbReference type="ARBA" id="ARBA00022747"/>
    </source>
</evidence>
<evidence type="ECO:0000313" key="6">
    <source>
        <dbReference type="Proteomes" id="UP000283785"/>
    </source>
</evidence>
<dbReference type="GO" id="GO:0009307">
    <property type="term" value="P:DNA restriction-modification system"/>
    <property type="evidence" value="ECO:0007669"/>
    <property type="project" value="UniProtKB-KW"/>
</dbReference>
<dbReference type="GO" id="GO:0004519">
    <property type="term" value="F:endonuclease activity"/>
    <property type="evidence" value="ECO:0007669"/>
    <property type="project" value="UniProtKB-KW"/>
</dbReference>
<dbReference type="SUPFAM" id="SSF116734">
    <property type="entry name" value="DNA methylase specificity domain"/>
    <property type="match status" value="2"/>
</dbReference>
<evidence type="ECO:0000313" key="5">
    <source>
        <dbReference type="EMBL" id="RGW45203.1"/>
    </source>
</evidence>
<dbReference type="InterPro" id="IPR000055">
    <property type="entry name" value="Restrct_endonuc_typeI_TRD"/>
</dbReference>